<evidence type="ECO:0000256" key="1">
    <source>
        <dbReference type="SAM" id="MobiDB-lite"/>
    </source>
</evidence>
<dbReference type="AlphaFoldDB" id="A0AAW1RFC7"/>
<sequence length="366" mass="39729">MAGNVPQRDLASSASSKLAGEWTACAFSSQFGRVKLADASSRVESLDPLLQIRLLLSGLYLSQPNSPEVRAELQRLAGHARKQEDEWLRIIGLTVGDFSGTLDTQALLQESVVVRDSIASIEHQLEQAAPQPGFRPLEDAYLNSSVAEGLRGFPARAPSHKHFQLRARPGVKPEGLDTAAGSSRAASEDMSRMETLIHSPSARPDPLHSPSRKMSASIPGKASLNVDVSSVFRTSRPDFKASALPQADKKLENRDVKTKQLGVETVVELNQRLRHPKKEVQAEEGPPADPLPSEAFRDAKLDEEMSYVDIADDRPPQETALAEAQLSLANAASEGRQDPDEDGEISEDELDVAPAQKRLRAEDAPS</sequence>
<dbReference type="PROSITE" id="PS00018">
    <property type="entry name" value="EF_HAND_1"/>
    <property type="match status" value="1"/>
</dbReference>
<feature type="compositionally biased region" description="Acidic residues" evidence="1">
    <location>
        <begin position="339"/>
        <end position="351"/>
    </location>
</feature>
<name>A0AAW1RFC7_9CHLO</name>
<accession>A0AAW1RFC7</accession>
<comment type="caution">
    <text evidence="2">The sequence shown here is derived from an EMBL/GenBank/DDBJ whole genome shotgun (WGS) entry which is preliminary data.</text>
</comment>
<dbReference type="Proteomes" id="UP001438707">
    <property type="component" value="Unassembled WGS sequence"/>
</dbReference>
<organism evidence="2 3">
    <name type="scientific">Apatococcus lobatus</name>
    <dbReference type="NCBI Taxonomy" id="904363"/>
    <lineage>
        <taxon>Eukaryota</taxon>
        <taxon>Viridiplantae</taxon>
        <taxon>Chlorophyta</taxon>
        <taxon>core chlorophytes</taxon>
        <taxon>Trebouxiophyceae</taxon>
        <taxon>Chlorellales</taxon>
        <taxon>Chlorellaceae</taxon>
        <taxon>Apatococcus</taxon>
    </lineage>
</organism>
<feature type="region of interest" description="Disordered" evidence="1">
    <location>
        <begin position="198"/>
        <end position="220"/>
    </location>
</feature>
<feature type="region of interest" description="Disordered" evidence="1">
    <location>
        <begin position="270"/>
        <end position="366"/>
    </location>
</feature>
<proteinExistence type="predicted"/>
<keyword evidence="3" id="KW-1185">Reference proteome</keyword>
<feature type="region of interest" description="Disordered" evidence="1">
    <location>
        <begin position="170"/>
        <end position="189"/>
    </location>
</feature>
<dbReference type="InterPro" id="IPR018247">
    <property type="entry name" value="EF_Hand_1_Ca_BS"/>
</dbReference>
<gene>
    <name evidence="2" type="ORF">WJX74_004158</name>
</gene>
<protein>
    <submittedName>
        <fullName evidence="2">Uncharacterized protein</fullName>
    </submittedName>
</protein>
<evidence type="ECO:0000313" key="2">
    <source>
        <dbReference type="EMBL" id="KAK9832251.1"/>
    </source>
</evidence>
<evidence type="ECO:0000313" key="3">
    <source>
        <dbReference type="Proteomes" id="UP001438707"/>
    </source>
</evidence>
<dbReference type="EMBL" id="JALJOS010000012">
    <property type="protein sequence ID" value="KAK9832251.1"/>
    <property type="molecule type" value="Genomic_DNA"/>
</dbReference>
<reference evidence="2 3" key="1">
    <citation type="journal article" date="2024" name="Nat. Commun.">
        <title>Phylogenomics reveals the evolutionary origins of lichenization in chlorophyte algae.</title>
        <authorList>
            <person name="Puginier C."/>
            <person name="Libourel C."/>
            <person name="Otte J."/>
            <person name="Skaloud P."/>
            <person name="Haon M."/>
            <person name="Grisel S."/>
            <person name="Petersen M."/>
            <person name="Berrin J.G."/>
            <person name="Delaux P.M."/>
            <person name="Dal Grande F."/>
            <person name="Keller J."/>
        </authorList>
    </citation>
    <scope>NUCLEOTIDE SEQUENCE [LARGE SCALE GENOMIC DNA]</scope>
    <source>
        <strain evidence="2 3">SAG 2145</strain>
    </source>
</reference>